<reference evidence="2" key="1">
    <citation type="submission" date="2019-02" db="EMBL/GenBank/DDBJ databases">
        <authorList>
            <person name="Gruber-Vodicka R. H."/>
            <person name="Seah K. B. B."/>
        </authorList>
    </citation>
    <scope>NUCLEOTIDE SEQUENCE</scope>
    <source>
        <strain evidence="3">BECK_S127</strain>
        <strain evidence="2">BECK_S1320</strain>
        <strain evidence="1">BECK_S1321</strain>
    </source>
</reference>
<evidence type="ECO:0000313" key="2">
    <source>
        <dbReference type="EMBL" id="VFK46705.1"/>
    </source>
</evidence>
<evidence type="ECO:0000313" key="1">
    <source>
        <dbReference type="EMBL" id="VFK40956.1"/>
    </source>
</evidence>
<sequence length="76" mass="7871">MHFSLGCGNNPSGIALSFLYLSSLQSESFGGNSLVATKGLPRQSSGWFLALEALEKTGTSGKAAHIKNTMGLSTHG</sequence>
<name>A0A450YYU3_9GAMM</name>
<evidence type="ECO:0000313" key="3">
    <source>
        <dbReference type="EMBL" id="VFK80452.1"/>
    </source>
</evidence>
<dbReference type="EMBL" id="CAADFR010000081">
    <property type="protein sequence ID" value="VFK40956.1"/>
    <property type="molecule type" value="Genomic_DNA"/>
</dbReference>
<dbReference type="EMBL" id="CAADHB010000116">
    <property type="protein sequence ID" value="VFK80452.1"/>
    <property type="molecule type" value="Genomic_DNA"/>
</dbReference>
<protein>
    <submittedName>
        <fullName evidence="2">Uncharacterized protein</fullName>
    </submittedName>
</protein>
<accession>A0A450YYU3</accession>
<gene>
    <name evidence="3" type="ORF">BECKSD772D_GA0070982_11165</name>
    <name evidence="2" type="ORF">BECKSD772E_GA0070983_10792</name>
    <name evidence="1" type="ORF">BECKSD772F_GA0070984_10812</name>
</gene>
<dbReference type="EMBL" id="CAADFU010000079">
    <property type="protein sequence ID" value="VFK46705.1"/>
    <property type="molecule type" value="Genomic_DNA"/>
</dbReference>
<dbReference type="AlphaFoldDB" id="A0A450YYU3"/>
<organism evidence="2">
    <name type="scientific">Candidatus Kentrum sp. SD</name>
    <dbReference type="NCBI Taxonomy" id="2126332"/>
    <lineage>
        <taxon>Bacteria</taxon>
        <taxon>Pseudomonadati</taxon>
        <taxon>Pseudomonadota</taxon>
        <taxon>Gammaproteobacteria</taxon>
        <taxon>Candidatus Kentrum</taxon>
    </lineage>
</organism>
<proteinExistence type="predicted"/>